<keyword evidence="2" id="KW-1185">Reference proteome</keyword>
<sequence length="84" mass="9344">MLYYSNGGPGPATKLLRVDAPGDGDRDKWLFAPAERWNVKTGEWKSDSLAQLDILGTGDFFMVDASQVAGIQRKMKARYEVFTS</sequence>
<dbReference type="STRING" id="153971.AWC19_08225"/>
<dbReference type="EMBL" id="LQPJ01000099">
    <property type="protein sequence ID" value="ORW25164.1"/>
    <property type="molecule type" value="Genomic_DNA"/>
</dbReference>
<dbReference type="Proteomes" id="UP000193529">
    <property type="component" value="Unassembled WGS sequence"/>
</dbReference>
<proteinExistence type="predicted"/>
<protein>
    <submittedName>
        <fullName evidence="1">Uncharacterized protein</fullName>
    </submittedName>
</protein>
<evidence type="ECO:0000313" key="1">
    <source>
        <dbReference type="EMBL" id="ORW25164.1"/>
    </source>
</evidence>
<comment type="caution">
    <text evidence="1">The sequence shown here is derived from an EMBL/GenBank/DDBJ whole genome shotgun (WGS) entry which is preliminary data.</text>
</comment>
<organism evidence="1 2">
    <name type="scientific">Mycobacterium palustre</name>
    <dbReference type="NCBI Taxonomy" id="153971"/>
    <lineage>
        <taxon>Bacteria</taxon>
        <taxon>Bacillati</taxon>
        <taxon>Actinomycetota</taxon>
        <taxon>Actinomycetes</taxon>
        <taxon>Mycobacteriales</taxon>
        <taxon>Mycobacteriaceae</taxon>
        <taxon>Mycobacterium</taxon>
        <taxon>Mycobacterium simiae complex</taxon>
    </lineage>
</organism>
<evidence type="ECO:0000313" key="2">
    <source>
        <dbReference type="Proteomes" id="UP000193529"/>
    </source>
</evidence>
<dbReference type="OrthoDB" id="4746979at2"/>
<dbReference type="RefSeq" id="WP_085078414.1">
    <property type="nucleotide sequence ID" value="NZ_LQPJ01000099.1"/>
</dbReference>
<dbReference type="AlphaFoldDB" id="A0A1X1ZP45"/>
<accession>A0A1X1ZP45</accession>
<gene>
    <name evidence="1" type="ORF">AWC19_08225</name>
</gene>
<reference evidence="1 2" key="1">
    <citation type="submission" date="2016-01" db="EMBL/GenBank/DDBJ databases">
        <title>The new phylogeny of the genus Mycobacterium.</title>
        <authorList>
            <person name="Tarcisio F."/>
            <person name="Conor M."/>
            <person name="Antonella G."/>
            <person name="Elisabetta G."/>
            <person name="Giulia F.S."/>
            <person name="Sara T."/>
            <person name="Anna F."/>
            <person name="Clotilde B."/>
            <person name="Roberto B."/>
            <person name="Veronica D.S."/>
            <person name="Fabio R."/>
            <person name="Monica P."/>
            <person name="Olivier J."/>
            <person name="Enrico T."/>
            <person name="Nicola S."/>
        </authorList>
    </citation>
    <scope>NUCLEOTIDE SEQUENCE [LARGE SCALE GENOMIC DNA]</scope>
    <source>
        <strain evidence="1 2">DSM 44572</strain>
    </source>
</reference>
<name>A0A1X1ZP45_9MYCO</name>